<comment type="caution">
    <text evidence="1">The sequence shown here is derived from an EMBL/GenBank/DDBJ whole genome shotgun (WGS) entry which is preliminary data.</text>
</comment>
<protein>
    <recommendedName>
        <fullName evidence="3">DUF3331 domain-containing protein</fullName>
    </recommendedName>
</protein>
<gene>
    <name evidence="1" type="ORF">BG61_35875</name>
</gene>
<accession>A0A069Q1A2</accession>
<dbReference type="AlphaFoldDB" id="A0A069Q1A2"/>
<dbReference type="Proteomes" id="UP000027466">
    <property type="component" value="Unassembled WGS sequence"/>
</dbReference>
<keyword evidence="2" id="KW-1185">Reference proteome</keyword>
<reference evidence="1 2" key="1">
    <citation type="submission" date="2014-03" db="EMBL/GenBank/DDBJ databases">
        <title>Draft Genome Sequences of Four Burkholderia Strains.</title>
        <authorList>
            <person name="Liu X.Y."/>
            <person name="Li C.X."/>
            <person name="Xu J.H."/>
        </authorList>
    </citation>
    <scope>NUCLEOTIDE SEQUENCE [LARGE SCALE GENOMIC DNA]</scope>
    <source>
        <strain evidence="1 2">DSM 50014</strain>
    </source>
</reference>
<proteinExistence type="predicted"/>
<sequence>MSGQAIGIDPWLQTVGWLTKLSAATNARARDTQRAGEKVAKRLRAEMDRPQHADVVVSVIDRPTSSTATVAWCDPRACRYGDQVWRASIARQPGTCAVSGKSIGRGDAIYRPRACRPSPLNASAMILAAIVEDVPRG</sequence>
<dbReference type="EMBL" id="JFHC01000007">
    <property type="protein sequence ID" value="KDR43516.1"/>
    <property type="molecule type" value="Genomic_DNA"/>
</dbReference>
<name>A0A069Q1A2_9BURK</name>
<organism evidence="1 2">
    <name type="scientific">Caballeronia glathei</name>
    <dbReference type="NCBI Taxonomy" id="60547"/>
    <lineage>
        <taxon>Bacteria</taxon>
        <taxon>Pseudomonadati</taxon>
        <taxon>Pseudomonadota</taxon>
        <taxon>Betaproteobacteria</taxon>
        <taxon>Burkholderiales</taxon>
        <taxon>Burkholderiaceae</taxon>
        <taxon>Caballeronia</taxon>
    </lineage>
</organism>
<evidence type="ECO:0000313" key="1">
    <source>
        <dbReference type="EMBL" id="KDR43516.1"/>
    </source>
</evidence>
<dbReference type="Pfam" id="PF11811">
    <property type="entry name" value="DUF3331"/>
    <property type="match status" value="1"/>
</dbReference>
<evidence type="ECO:0000313" key="2">
    <source>
        <dbReference type="Proteomes" id="UP000027466"/>
    </source>
</evidence>
<dbReference type="RefSeq" id="WP_035929572.1">
    <property type="nucleotide sequence ID" value="NZ_CADFFX010000004.1"/>
</dbReference>
<evidence type="ECO:0008006" key="3">
    <source>
        <dbReference type="Google" id="ProtNLM"/>
    </source>
</evidence>
<dbReference type="InterPro" id="IPR021769">
    <property type="entry name" value="DUF3331"/>
</dbReference>